<evidence type="ECO:0000313" key="2">
    <source>
        <dbReference type="RefSeq" id="XP_022104611.1"/>
    </source>
</evidence>
<dbReference type="AlphaFoldDB" id="A0A8B7ZMM2"/>
<evidence type="ECO:0000313" key="1">
    <source>
        <dbReference type="Proteomes" id="UP000694845"/>
    </source>
</evidence>
<reference evidence="2" key="1">
    <citation type="submission" date="2025-08" db="UniProtKB">
        <authorList>
            <consortium name="RefSeq"/>
        </authorList>
    </citation>
    <scope>IDENTIFICATION</scope>
</reference>
<dbReference type="GeneID" id="110986755"/>
<dbReference type="InterPro" id="IPR016576">
    <property type="entry name" value="Ribosomal_mL63"/>
</dbReference>
<dbReference type="Pfam" id="PF14978">
    <property type="entry name" value="MRP-63"/>
    <property type="match status" value="1"/>
</dbReference>
<dbReference type="PANTHER" id="PTHR14520">
    <property type="entry name" value="MITOCHONDRIAL RIBOSOMAL PROTEIN 63"/>
    <property type="match status" value="1"/>
</dbReference>
<protein>
    <submittedName>
        <fullName evidence="2">Ribosomal protein 63, mitochondrial-like</fullName>
    </submittedName>
</protein>
<organism evidence="1 2">
    <name type="scientific">Acanthaster planci</name>
    <name type="common">Crown-of-thorns starfish</name>
    <dbReference type="NCBI Taxonomy" id="133434"/>
    <lineage>
        <taxon>Eukaryota</taxon>
        <taxon>Metazoa</taxon>
        <taxon>Echinodermata</taxon>
        <taxon>Eleutherozoa</taxon>
        <taxon>Asterozoa</taxon>
        <taxon>Asteroidea</taxon>
        <taxon>Valvatacea</taxon>
        <taxon>Valvatida</taxon>
        <taxon>Acanthasteridae</taxon>
        <taxon>Acanthaster</taxon>
    </lineage>
</organism>
<dbReference type="KEGG" id="aplc:110986755"/>
<dbReference type="Proteomes" id="UP000694845">
    <property type="component" value="Unplaced"/>
</dbReference>
<gene>
    <name evidence="2" type="primary">LOC110986755</name>
</gene>
<dbReference type="OMA" id="QEFGHAA"/>
<dbReference type="RefSeq" id="XP_022104611.1">
    <property type="nucleotide sequence ID" value="XM_022248919.1"/>
</dbReference>
<dbReference type="OrthoDB" id="6019958at2759"/>
<dbReference type="PANTHER" id="PTHR14520:SF4">
    <property type="entry name" value="LARGE RIBOSOMAL SUBUNIT PROTEIN ML63"/>
    <property type="match status" value="1"/>
</dbReference>
<accession>A0A8B7ZMM2</accession>
<name>A0A8B7ZMM2_ACAPL</name>
<sequence>MWLTQVVMAIRRSSKYTPGRLFSGKHRKHRPVTNNMVKNLMRRLEIEKENETYLCMPYLTRAEENGHAKEQNYLEYKELSDRRRSASMKPHNYIEDHLSHLKHSRKW</sequence>
<proteinExistence type="predicted"/>
<dbReference type="GO" id="GO:0003735">
    <property type="term" value="F:structural constituent of ribosome"/>
    <property type="evidence" value="ECO:0007669"/>
    <property type="project" value="TreeGrafter"/>
</dbReference>
<keyword evidence="1" id="KW-1185">Reference proteome</keyword>
<dbReference type="GO" id="GO:0032543">
    <property type="term" value="P:mitochondrial translation"/>
    <property type="evidence" value="ECO:0007669"/>
    <property type="project" value="TreeGrafter"/>
</dbReference>
<dbReference type="GO" id="GO:0005761">
    <property type="term" value="C:mitochondrial ribosome"/>
    <property type="evidence" value="ECO:0007669"/>
    <property type="project" value="InterPro"/>
</dbReference>